<evidence type="ECO:0000313" key="7">
    <source>
        <dbReference type="EMBL" id="OGL47639.1"/>
    </source>
</evidence>
<dbReference type="GO" id="GO:0046872">
    <property type="term" value="F:metal ion binding"/>
    <property type="evidence" value="ECO:0007669"/>
    <property type="project" value="UniProtKB-KW"/>
</dbReference>
<dbReference type="Proteomes" id="UP000179266">
    <property type="component" value="Unassembled WGS sequence"/>
</dbReference>
<name>A0A1F7S1I2_9BACT</name>
<dbReference type="InterPro" id="IPR013785">
    <property type="entry name" value="Aldolase_TIM"/>
</dbReference>
<dbReference type="Pfam" id="PF04055">
    <property type="entry name" value="Radical_SAM"/>
    <property type="match status" value="1"/>
</dbReference>
<dbReference type="SFLD" id="SFLDS00029">
    <property type="entry name" value="Radical_SAM"/>
    <property type="match status" value="1"/>
</dbReference>
<dbReference type="InterPro" id="IPR058240">
    <property type="entry name" value="rSAM_sf"/>
</dbReference>
<evidence type="ECO:0000256" key="3">
    <source>
        <dbReference type="ARBA" id="ARBA00022723"/>
    </source>
</evidence>
<proteinExistence type="predicted"/>
<dbReference type="SFLD" id="SFLDG01082">
    <property type="entry name" value="B12-binding_domain_containing"/>
    <property type="match status" value="1"/>
</dbReference>
<dbReference type="InterPro" id="IPR051198">
    <property type="entry name" value="BchE-like"/>
</dbReference>
<dbReference type="InterPro" id="IPR007197">
    <property type="entry name" value="rSAM"/>
</dbReference>
<organism evidence="7 8">
    <name type="scientific">Candidatus Schekmanbacteria bacterium RBG_13_48_7</name>
    <dbReference type="NCBI Taxonomy" id="1817878"/>
    <lineage>
        <taxon>Bacteria</taxon>
        <taxon>Candidatus Schekmaniibacteriota</taxon>
    </lineage>
</organism>
<evidence type="ECO:0000256" key="4">
    <source>
        <dbReference type="ARBA" id="ARBA00023004"/>
    </source>
</evidence>
<evidence type="ECO:0000256" key="2">
    <source>
        <dbReference type="ARBA" id="ARBA00022691"/>
    </source>
</evidence>
<feature type="domain" description="Radical SAM core" evidence="6">
    <location>
        <begin position="11"/>
        <end position="239"/>
    </location>
</feature>
<dbReference type="GO" id="GO:0051536">
    <property type="term" value="F:iron-sulfur cluster binding"/>
    <property type="evidence" value="ECO:0007669"/>
    <property type="project" value="UniProtKB-KW"/>
</dbReference>
<dbReference type="Gene3D" id="3.20.20.70">
    <property type="entry name" value="Aldolase class I"/>
    <property type="match status" value="1"/>
</dbReference>
<comment type="caution">
    <text evidence="7">The sequence shown here is derived from an EMBL/GenBank/DDBJ whole genome shotgun (WGS) entry which is preliminary data.</text>
</comment>
<dbReference type="PROSITE" id="PS51257">
    <property type="entry name" value="PROKAR_LIPOPROTEIN"/>
    <property type="match status" value="1"/>
</dbReference>
<keyword evidence="3" id="KW-0479">Metal-binding</keyword>
<dbReference type="AlphaFoldDB" id="A0A1F7S1I2"/>
<dbReference type="InterPro" id="IPR006638">
    <property type="entry name" value="Elp3/MiaA/NifB-like_rSAM"/>
</dbReference>
<reference evidence="7 8" key="1">
    <citation type="journal article" date="2016" name="Nat. Commun.">
        <title>Thousands of microbial genomes shed light on interconnected biogeochemical processes in an aquifer system.</title>
        <authorList>
            <person name="Anantharaman K."/>
            <person name="Brown C.T."/>
            <person name="Hug L.A."/>
            <person name="Sharon I."/>
            <person name="Castelle C.J."/>
            <person name="Probst A.J."/>
            <person name="Thomas B.C."/>
            <person name="Singh A."/>
            <person name="Wilkins M.J."/>
            <person name="Karaoz U."/>
            <person name="Brodie E.L."/>
            <person name="Williams K.H."/>
            <person name="Hubbard S.S."/>
            <person name="Banfield J.F."/>
        </authorList>
    </citation>
    <scope>NUCLEOTIDE SEQUENCE [LARGE SCALE GENOMIC DNA]</scope>
</reference>
<dbReference type="GO" id="GO:0003824">
    <property type="term" value="F:catalytic activity"/>
    <property type="evidence" value="ECO:0007669"/>
    <property type="project" value="InterPro"/>
</dbReference>
<gene>
    <name evidence="7" type="ORF">A2161_19880</name>
</gene>
<dbReference type="EMBL" id="MGDD01000064">
    <property type="protein sequence ID" value="OGL47639.1"/>
    <property type="molecule type" value="Genomic_DNA"/>
</dbReference>
<dbReference type="SMART" id="SM00729">
    <property type="entry name" value="Elp3"/>
    <property type="match status" value="1"/>
</dbReference>
<evidence type="ECO:0000259" key="6">
    <source>
        <dbReference type="PROSITE" id="PS51918"/>
    </source>
</evidence>
<keyword evidence="2" id="KW-0949">S-adenosyl-L-methionine</keyword>
<dbReference type="SUPFAM" id="SSF102114">
    <property type="entry name" value="Radical SAM enzymes"/>
    <property type="match status" value="1"/>
</dbReference>
<keyword evidence="5" id="KW-0411">Iron-sulfur</keyword>
<evidence type="ECO:0000256" key="1">
    <source>
        <dbReference type="ARBA" id="ARBA00001966"/>
    </source>
</evidence>
<evidence type="ECO:0000256" key="5">
    <source>
        <dbReference type="ARBA" id="ARBA00023014"/>
    </source>
</evidence>
<sequence>MEYREPVFRPPSEAYSFLLQITYGCSHNKCTFCGMYPTKKYEERPLEDIFTDIDEARLIIGDVRRIFLCDGNSLNRSTEDLVNILQKLEDSFPQLQRVGIYANASDILKKSDEELKLLKDHKLGITYLGLESGCKNVLLNVRKGATAEEMALAVQKAQSAGIKVSVIFLLGLGGKTLSHDHAIESAKTVNKMQPVYLSALTLMLLPGTPLYKQWEKGEFVLPDQKELLEELYLFINNLDLKSTIFRSNHASNYLALGGRFPKDKEKILATIRYALDGGNEILRPEFLRGL</sequence>
<dbReference type="PANTHER" id="PTHR43409:SF4">
    <property type="entry name" value="RADICAL SAM SUPERFAMILY PROTEIN"/>
    <property type="match status" value="1"/>
</dbReference>
<dbReference type="SFLD" id="SFLDG01095">
    <property type="entry name" value="Uncharacterised_Radical_SAM_Su"/>
    <property type="match status" value="1"/>
</dbReference>
<comment type="cofactor">
    <cofactor evidence="1">
        <name>[4Fe-4S] cluster</name>
        <dbReference type="ChEBI" id="CHEBI:49883"/>
    </cofactor>
</comment>
<accession>A0A1F7S1I2</accession>
<keyword evidence="4" id="KW-0408">Iron</keyword>
<dbReference type="PANTHER" id="PTHR43409">
    <property type="entry name" value="ANAEROBIC MAGNESIUM-PROTOPORPHYRIN IX MONOMETHYL ESTER CYCLASE-RELATED"/>
    <property type="match status" value="1"/>
</dbReference>
<evidence type="ECO:0000313" key="8">
    <source>
        <dbReference type="Proteomes" id="UP000179266"/>
    </source>
</evidence>
<protein>
    <recommendedName>
        <fullName evidence="6">Radical SAM core domain-containing protein</fullName>
    </recommendedName>
</protein>
<dbReference type="PROSITE" id="PS51918">
    <property type="entry name" value="RADICAL_SAM"/>
    <property type="match status" value="1"/>
</dbReference>
<dbReference type="CDD" id="cd01335">
    <property type="entry name" value="Radical_SAM"/>
    <property type="match status" value="1"/>
</dbReference>